<keyword evidence="8" id="KW-1185">Reference proteome</keyword>
<dbReference type="InterPro" id="IPR014755">
    <property type="entry name" value="Cu-Rt/internalin_Ig-like"/>
</dbReference>
<comment type="caution">
    <text evidence="7">The sequence shown here is derived from an EMBL/GenBank/DDBJ whole genome shotgun (WGS) entry which is preliminary data.</text>
</comment>
<keyword evidence="4" id="KW-0812">Transmembrane</keyword>
<evidence type="ECO:0000313" key="8">
    <source>
        <dbReference type="Proteomes" id="UP000070620"/>
    </source>
</evidence>
<dbReference type="EMBL" id="LRQV01000064">
    <property type="protein sequence ID" value="KXK60633.1"/>
    <property type="molecule type" value="Genomic_DNA"/>
</dbReference>
<accession>A0A136PQD2</accession>
<dbReference type="Gene3D" id="2.60.40.1220">
    <property type="match status" value="1"/>
</dbReference>
<feature type="compositionally biased region" description="Low complexity" evidence="3">
    <location>
        <begin position="239"/>
        <end position="261"/>
    </location>
</feature>
<keyword evidence="4" id="KW-1133">Transmembrane helix</keyword>
<dbReference type="Proteomes" id="UP000070620">
    <property type="component" value="Unassembled WGS sequence"/>
</dbReference>
<proteinExistence type="predicted"/>
<protein>
    <recommendedName>
        <fullName evidence="6">CopC domain-containing protein</fullName>
    </recommendedName>
</protein>
<dbReference type="AlphaFoldDB" id="A0A136PQD2"/>
<feature type="region of interest" description="Disordered" evidence="3">
    <location>
        <begin position="239"/>
        <end position="269"/>
    </location>
</feature>
<sequence length="269" mass="28304">MRIRLRLRRAATLLAALVVTVSVTVVLPAAPAAAHGTLATSVPLADSVVTRPPEQLALYFTEQPHAQAHFTVTDPTGARVEGPWSPGEPKRLDKPVQEYNLVDGKLEPVLYHTGFPAMLPVTHWPAKGRYTATYLSVASDGDQVRGSVVFDYQGPTSAPPPGWTAPTSEPAPALLALLEQGRHDAPGNAGSPQPDGSLAAPSAAAEAADEDGGGLGPWLVPGIVVVVVAVIVVVAARRRSTTPAPTRARPTPKRTTTATRPATRHRPRR</sequence>
<dbReference type="GO" id="GO:0005507">
    <property type="term" value="F:copper ion binding"/>
    <property type="evidence" value="ECO:0007669"/>
    <property type="project" value="InterPro"/>
</dbReference>
<evidence type="ECO:0000256" key="2">
    <source>
        <dbReference type="ARBA" id="ARBA00023008"/>
    </source>
</evidence>
<reference evidence="7 8" key="1">
    <citation type="submission" date="2016-01" db="EMBL/GenBank/DDBJ databases">
        <title>Whole genome sequence and analysis of Micromonospora rosaria DSM 803, which can produce antibacterial substance rosamicin.</title>
        <authorList>
            <person name="Yang H."/>
            <person name="He X."/>
            <person name="Zhu D."/>
        </authorList>
    </citation>
    <scope>NUCLEOTIDE SEQUENCE [LARGE SCALE GENOMIC DNA]</scope>
    <source>
        <strain evidence="7 8">DSM 803</strain>
    </source>
</reference>
<feature type="domain" description="CopC" evidence="6">
    <location>
        <begin position="35"/>
        <end position="151"/>
    </location>
</feature>
<keyword evidence="4" id="KW-0472">Membrane</keyword>
<dbReference type="InterPro" id="IPR014756">
    <property type="entry name" value="Ig_E-set"/>
</dbReference>
<feature type="chain" id="PRO_5038491824" description="CopC domain-containing protein" evidence="5">
    <location>
        <begin position="35"/>
        <end position="269"/>
    </location>
</feature>
<dbReference type="OrthoDB" id="3543759at2"/>
<evidence type="ECO:0000256" key="1">
    <source>
        <dbReference type="ARBA" id="ARBA00022729"/>
    </source>
</evidence>
<organism evidence="7 8">
    <name type="scientific">Micromonospora rosaria</name>
    <dbReference type="NCBI Taxonomy" id="47874"/>
    <lineage>
        <taxon>Bacteria</taxon>
        <taxon>Bacillati</taxon>
        <taxon>Actinomycetota</taxon>
        <taxon>Actinomycetes</taxon>
        <taxon>Micromonosporales</taxon>
        <taxon>Micromonosporaceae</taxon>
        <taxon>Micromonospora</taxon>
    </lineage>
</organism>
<dbReference type="InterPro" id="IPR007348">
    <property type="entry name" value="CopC_dom"/>
</dbReference>
<dbReference type="SUPFAM" id="SSF81296">
    <property type="entry name" value="E set domains"/>
    <property type="match status" value="1"/>
</dbReference>
<feature type="region of interest" description="Disordered" evidence="3">
    <location>
        <begin position="182"/>
        <end position="211"/>
    </location>
</feature>
<dbReference type="GO" id="GO:0046688">
    <property type="term" value="P:response to copper ion"/>
    <property type="evidence" value="ECO:0007669"/>
    <property type="project" value="InterPro"/>
</dbReference>
<feature type="signal peptide" evidence="5">
    <location>
        <begin position="1"/>
        <end position="34"/>
    </location>
</feature>
<feature type="compositionally biased region" description="Low complexity" evidence="3">
    <location>
        <begin position="196"/>
        <end position="206"/>
    </location>
</feature>
<evidence type="ECO:0000256" key="4">
    <source>
        <dbReference type="SAM" id="Phobius"/>
    </source>
</evidence>
<keyword evidence="1 5" id="KW-0732">Signal</keyword>
<gene>
    <name evidence="7" type="ORF">AWW66_17900</name>
</gene>
<dbReference type="GO" id="GO:0042597">
    <property type="term" value="C:periplasmic space"/>
    <property type="evidence" value="ECO:0007669"/>
    <property type="project" value="InterPro"/>
</dbReference>
<dbReference type="Pfam" id="PF04234">
    <property type="entry name" value="CopC"/>
    <property type="match status" value="1"/>
</dbReference>
<feature type="transmembrane region" description="Helical" evidence="4">
    <location>
        <begin position="218"/>
        <end position="236"/>
    </location>
</feature>
<keyword evidence="2" id="KW-0186">Copper</keyword>
<evidence type="ECO:0000256" key="3">
    <source>
        <dbReference type="SAM" id="MobiDB-lite"/>
    </source>
</evidence>
<evidence type="ECO:0000256" key="5">
    <source>
        <dbReference type="SAM" id="SignalP"/>
    </source>
</evidence>
<dbReference type="RefSeq" id="WP_067367514.1">
    <property type="nucleotide sequence ID" value="NZ_JBIUBN010000004.1"/>
</dbReference>
<evidence type="ECO:0000259" key="6">
    <source>
        <dbReference type="Pfam" id="PF04234"/>
    </source>
</evidence>
<evidence type="ECO:0000313" key="7">
    <source>
        <dbReference type="EMBL" id="KXK60633.1"/>
    </source>
</evidence>
<name>A0A136PQD2_9ACTN</name>